<dbReference type="Gene3D" id="3.30.40.10">
    <property type="entry name" value="Zinc/RING finger domain, C3HC4 (zinc finger)"/>
    <property type="match status" value="1"/>
</dbReference>
<dbReference type="PANTHER" id="PTHR10579:SF156">
    <property type="entry name" value="VWFA DOMAIN-CONTAINING PROTEIN"/>
    <property type="match status" value="1"/>
</dbReference>
<dbReference type="Proteomes" id="UP000663854">
    <property type="component" value="Unassembled WGS sequence"/>
</dbReference>
<dbReference type="InterPro" id="IPR039510">
    <property type="entry name" value="Vint_dom"/>
</dbReference>
<evidence type="ECO:0000313" key="5">
    <source>
        <dbReference type="Proteomes" id="UP000663854"/>
    </source>
</evidence>
<dbReference type="Pfam" id="PF14623">
    <property type="entry name" value="Vint"/>
    <property type="match status" value="1"/>
</dbReference>
<dbReference type="Pfam" id="PF14624">
    <property type="entry name" value="Vwaint"/>
    <property type="match status" value="1"/>
</dbReference>
<evidence type="ECO:0000259" key="2">
    <source>
        <dbReference type="PROSITE" id="PS51698"/>
    </source>
</evidence>
<feature type="domain" description="VWFA" evidence="1">
    <location>
        <begin position="123"/>
        <end position="316"/>
    </location>
</feature>
<evidence type="ECO:0000313" key="4">
    <source>
        <dbReference type="EMBL" id="CAF1578899.1"/>
    </source>
</evidence>
<dbReference type="Pfam" id="PF00092">
    <property type="entry name" value="VWA"/>
    <property type="match status" value="1"/>
</dbReference>
<dbReference type="PANTHER" id="PTHR10579">
    <property type="entry name" value="CALCIUM-ACTIVATED CHLORIDE CHANNEL REGULATOR"/>
    <property type="match status" value="1"/>
</dbReference>
<proteinExistence type="predicted"/>
<dbReference type="GO" id="GO:0016567">
    <property type="term" value="P:protein ubiquitination"/>
    <property type="evidence" value="ECO:0007669"/>
    <property type="project" value="InterPro"/>
</dbReference>
<dbReference type="SUPFAM" id="SSF53300">
    <property type="entry name" value="vWA-like"/>
    <property type="match status" value="1"/>
</dbReference>
<dbReference type="InterPro" id="IPR051266">
    <property type="entry name" value="CLCR"/>
</dbReference>
<dbReference type="SUPFAM" id="SSF51294">
    <property type="entry name" value="Hedgehog/intein (Hint) domain"/>
    <property type="match status" value="1"/>
</dbReference>
<sequence>MADPSSSFLCPITRELMTDPVIDPDGNSYERSAIEDWLKQHSTSPITRTPLRLNDLRPNRALRESIEEYRNKQSSSNTITKSKPITIVNNQSFDLKVTSSWLNDFTHISIQPPEGIGIRAPCDICCVVDTSGSMSTEVEIQGVSNDKEKYGLSQLDLVKHALKTIIHSLTQNDRLSIVSFANSAQILFKLHQMDDDGRSSALAALERLNDNGQTNLWDGLRTGLEVLTEGQRTTESNIALFLLTDGCPNIEPPRGHLPALAAYKTKTNFTCSINTFGFGYNLDSKLLEDLAQIGNCGSYAFIPDGSFVGTIFVNAISNLLTTAATNLQLSIGGIQPALDSSSNYICNYSTNISNHKLCDEPMLCLNLGSITFGQSKDVVIPMTMDQYKKMEIILDYESPQGQKKKQCKSLERLDGDIKLLNHQKYRLELVDIIRKGYELLRGSEETFTTNQQSVLDNIETLEQTIKNHSTNDNYLTDLLTDLTGQIKTAFSRYDWFVKWGIHYLPSITRAHLLQQCNNFKDPGVQHYGQGQLFNTVRDEMDAIFCDLPAPKRAGSGAPIDMSVFNDADNPCFHGSCTVKLFDGSIKFVKDLRRGDRLYPHGGTINYVLKTICNNRQVQMVLLDSGLIITPWHPIRLNGVTWVLPCSLVSCPTNIICEAVYSFALDQGHTIWVNDIECVTLGHGFKEDIVRHIYYGSERVIEDLRIMDGQQNCTGFIEIQSKWVIRNKRTGLVNGIRQPENIDIISN</sequence>
<dbReference type="PROSITE" id="PS51698">
    <property type="entry name" value="U_BOX"/>
    <property type="match status" value="1"/>
</dbReference>
<dbReference type="SMART" id="SM00504">
    <property type="entry name" value="Ubox"/>
    <property type="match status" value="1"/>
</dbReference>
<dbReference type="InterPro" id="IPR013083">
    <property type="entry name" value="Znf_RING/FYVE/PHD"/>
</dbReference>
<name>A0A813ZE74_9BILA</name>
<dbReference type="AlphaFoldDB" id="A0A813ZE74"/>
<evidence type="ECO:0000313" key="3">
    <source>
        <dbReference type="EMBL" id="CAF0898222.1"/>
    </source>
</evidence>
<dbReference type="Pfam" id="PF04564">
    <property type="entry name" value="U-box"/>
    <property type="match status" value="1"/>
</dbReference>
<dbReference type="InterPro" id="IPR032838">
    <property type="entry name" value="Vwaint_dom"/>
</dbReference>
<protein>
    <recommendedName>
        <fullName evidence="7">U-box domain-containing protein</fullName>
    </recommendedName>
</protein>
<evidence type="ECO:0008006" key="7">
    <source>
        <dbReference type="Google" id="ProtNLM"/>
    </source>
</evidence>
<dbReference type="Proteomes" id="UP000663870">
    <property type="component" value="Unassembled WGS sequence"/>
</dbReference>
<dbReference type="SUPFAM" id="SSF57850">
    <property type="entry name" value="RING/U-box"/>
    <property type="match status" value="1"/>
</dbReference>
<accession>A0A813ZE74</accession>
<comment type="caution">
    <text evidence="3">The sequence shown here is derived from an EMBL/GenBank/DDBJ whole genome shotgun (WGS) entry which is preliminary data.</text>
</comment>
<dbReference type="InterPro" id="IPR002035">
    <property type="entry name" value="VWF_A"/>
</dbReference>
<dbReference type="PROSITE" id="PS50234">
    <property type="entry name" value="VWFA"/>
    <property type="match status" value="1"/>
</dbReference>
<dbReference type="SMART" id="SM00327">
    <property type="entry name" value="VWA"/>
    <property type="match status" value="1"/>
</dbReference>
<dbReference type="CDD" id="cd16655">
    <property type="entry name" value="RING-Ubox_WDSUB1-like"/>
    <property type="match status" value="1"/>
</dbReference>
<organism evidence="3 5">
    <name type="scientific">Rotaria sordida</name>
    <dbReference type="NCBI Taxonomy" id="392033"/>
    <lineage>
        <taxon>Eukaryota</taxon>
        <taxon>Metazoa</taxon>
        <taxon>Spiralia</taxon>
        <taxon>Gnathifera</taxon>
        <taxon>Rotifera</taxon>
        <taxon>Eurotatoria</taxon>
        <taxon>Bdelloidea</taxon>
        <taxon>Philodinida</taxon>
        <taxon>Philodinidae</taxon>
        <taxon>Rotaria</taxon>
    </lineage>
</organism>
<dbReference type="Gene3D" id="3.40.50.410">
    <property type="entry name" value="von Willebrand factor, type A domain"/>
    <property type="match status" value="1"/>
</dbReference>
<dbReference type="EMBL" id="CAJNOH010000136">
    <property type="protein sequence ID" value="CAF0898222.1"/>
    <property type="molecule type" value="Genomic_DNA"/>
</dbReference>
<feature type="domain" description="U-box" evidence="2">
    <location>
        <begin position="3"/>
        <end position="76"/>
    </location>
</feature>
<evidence type="ECO:0000313" key="6">
    <source>
        <dbReference type="Proteomes" id="UP000663870"/>
    </source>
</evidence>
<evidence type="ECO:0000259" key="1">
    <source>
        <dbReference type="PROSITE" id="PS50234"/>
    </source>
</evidence>
<dbReference type="InterPro" id="IPR036844">
    <property type="entry name" value="Hint_dom_sf"/>
</dbReference>
<gene>
    <name evidence="4" type="ORF">JXQ802_LOCUS46000</name>
    <name evidence="3" type="ORF">PYM288_LOCUS9388</name>
</gene>
<dbReference type="InterPro" id="IPR036465">
    <property type="entry name" value="vWFA_dom_sf"/>
</dbReference>
<keyword evidence="6" id="KW-1185">Reference proteome</keyword>
<reference evidence="3" key="1">
    <citation type="submission" date="2021-02" db="EMBL/GenBank/DDBJ databases">
        <authorList>
            <person name="Nowell W R."/>
        </authorList>
    </citation>
    <scope>NUCLEOTIDE SEQUENCE</scope>
</reference>
<dbReference type="GO" id="GO:0004842">
    <property type="term" value="F:ubiquitin-protein transferase activity"/>
    <property type="evidence" value="ECO:0007669"/>
    <property type="project" value="InterPro"/>
</dbReference>
<dbReference type="InterPro" id="IPR003613">
    <property type="entry name" value="Ubox_domain"/>
</dbReference>
<dbReference type="EMBL" id="CAJNOL010004006">
    <property type="protein sequence ID" value="CAF1578899.1"/>
    <property type="molecule type" value="Genomic_DNA"/>
</dbReference>